<evidence type="ECO:0000313" key="2">
    <source>
        <dbReference type="EMBL" id="GCL36042.1"/>
    </source>
</evidence>
<name>A0A479ZV22_9CYAN</name>
<proteinExistence type="predicted"/>
<dbReference type="EMBL" id="BJCE01000025">
    <property type="protein sequence ID" value="GCL36042.1"/>
    <property type="molecule type" value="Genomic_DNA"/>
</dbReference>
<protein>
    <submittedName>
        <fullName evidence="2">Uncharacterized protein</fullName>
    </submittedName>
</protein>
<evidence type="ECO:0000256" key="1">
    <source>
        <dbReference type="SAM" id="MobiDB-lite"/>
    </source>
</evidence>
<accession>A0A479ZV22</accession>
<reference evidence="3" key="1">
    <citation type="submission" date="2019-02" db="EMBL/GenBank/DDBJ databases">
        <title>Draft genome sequence of Sphaerospermopsis reniformis NIES-1949.</title>
        <authorList>
            <person name="Yamaguchi H."/>
            <person name="Suzuki S."/>
            <person name="Kawachi M."/>
        </authorList>
    </citation>
    <scope>NUCLEOTIDE SEQUENCE [LARGE SCALE GENOMIC DNA]</scope>
    <source>
        <strain evidence="3">NIES-1949</strain>
    </source>
</reference>
<organism evidence="2 3">
    <name type="scientific">Sphaerospermopsis reniformis</name>
    <dbReference type="NCBI Taxonomy" id="531300"/>
    <lineage>
        <taxon>Bacteria</taxon>
        <taxon>Bacillati</taxon>
        <taxon>Cyanobacteriota</taxon>
        <taxon>Cyanophyceae</taxon>
        <taxon>Nostocales</taxon>
        <taxon>Aphanizomenonaceae</taxon>
        <taxon>Sphaerospermopsis</taxon>
    </lineage>
</organism>
<keyword evidence="3" id="KW-1185">Reference proteome</keyword>
<feature type="compositionally biased region" description="Basic residues" evidence="1">
    <location>
        <begin position="7"/>
        <end position="20"/>
    </location>
</feature>
<feature type="region of interest" description="Disordered" evidence="1">
    <location>
        <begin position="1"/>
        <end position="20"/>
    </location>
</feature>
<sequence length="42" mass="4813">MLDLGRNHGKINRKGRKGHKGKRVCEVFYVSPDILDFGLPIF</sequence>
<evidence type="ECO:0000313" key="3">
    <source>
        <dbReference type="Proteomes" id="UP000300142"/>
    </source>
</evidence>
<gene>
    <name evidence="2" type="ORF">SR1949_11420</name>
</gene>
<dbReference type="AlphaFoldDB" id="A0A479ZV22"/>
<dbReference type="Proteomes" id="UP000300142">
    <property type="component" value="Unassembled WGS sequence"/>
</dbReference>
<comment type="caution">
    <text evidence="2">The sequence shown here is derived from an EMBL/GenBank/DDBJ whole genome shotgun (WGS) entry which is preliminary data.</text>
</comment>